<dbReference type="SMART" id="SM00415">
    <property type="entry name" value="HSF"/>
    <property type="match status" value="1"/>
</dbReference>
<proteinExistence type="inferred from homology"/>
<gene>
    <name evidence="8" type="ORF">Baya_15182</name>
</gene>
<keyword evidence="3" id="KW-0238">DNA-binding</keyword>
<dbReference type="GO" id="GO:0043565">
    <property type="term" value="F:sequence-specific DNA binding"/>
    <property type="evidence" value="ECO:0007669"/>
    <property type="project" value="InterPro"/>
</dbReference>
<dbReference type="GO" id="GO:0003700">
    <property type="term" value="F:DNA-binding transcription factor activity"/>
    <property type="evidence" value="ECO:0007669"/>
    <property type="project" value="InterPro"/>
</dbReference>
<feature type="domain" description="HSF-type DNA-binding" evidence="7">
    <location>
        <begin position="10"/>
        <end position="118"/>
    </location>
</feature>
<dbReference type="OrthoDB" id="6418155at2759"/>
<protein>
    <submittedName>
        <fullName evidence="8">Heat shock factor protein 5</fullName>
    </submittedName>
</protein>
<comment type="caution">
    <text evidence="8">The sequence shown here is derived from an EMBL/GenBank/DDBJ whole genome shotgun (WGS) entry which is preliminary data.</text>
</comment>
<evidence type="ECO:0000256" key="1">
    <source>
        <dbReference type="ARBA" id="ARBA00004123"/>
    </source>
</evidence>
<dbReference type="Gene3D" id="1.10.10.10">
    <property type="entry name" value="Winged helix-like DNA-binding domain superfamily/Winged helix DNA-binding domain"/>
    <property type="match status" value="1"/>
</dbReference>
<dbReference type="InterPro" id="IPR036390">
    <property type="entry name" value="WH_DNA-bd_sf"/>
</dbReference>
<dbReference type="AlphaFoldDB" id="A0A556VB06"/>
<evidence type="ECO:0000256" key="5">
    <source>
        <dbReference type="RuleBase" id="RU004020"/>
    </source>
</evidence>
<dbReference type="SUPFAM" id="SSF46785">
    <property type="entry name" value="Winged helix' DNA-binding domain"/>
    <property type="match status" value="1"/>
</dbReference>
<comment type="subcellular location">
    <subcellularLocation>
        <location evidence="1">Nucleus</location>
    </subcellularLocation>
</comment>
<sequence>MEDDKTNSIKHKQFPSKLWYLVNNPEITSICWDSSGDVLLISKEAFEAEILSPDKRQKEEYFKLKDFSSFIRQLNLYGFKKVRGNHDLSSKQPGTIIHFHNPNFKRANPELLFNMKRLTRTNKAKLAAGLEVPSRSKRYQYLMLSSPQKYTAVAKTELPPAPLPQNVNGFQKVEGGDTTSQSLVNGVCNPGSCFCHLLMDAPSAQPSSSMQGSSQCTYKPDQPYTPPLSNYTSTACDCSVSCLHYNDLTPAWGAGDAPDHQSVGILNAETQTEPDSGVQDCSISYLNFHNLTPAWQAADAPDPQSVGIPTAETQTGHDSGVQDGLVCEFLFNDLTPAWQAADTPDPQSDGIPKTN</sequence>
<keyword evidence="9" id="KW-1185">Reference proteome</keyword>
<evidence type="ECO:0000313" key="9">
    <source>
        <dbReference type="Proteomes" id="UP000319801"/>
    </source>
</evidence>
<evidence type="ECO:0000313" key="8">
    <source>
        <dbReference type="EMBL" id="TTG47522.1"/>
    </source>
</evidence>
<dbReference type="InterPro" id="IPR000232">
    <property type="entry name" value="HSF_DNA-bd"/>
</dbReference>
<organism evidence="8 9">
    <name type="scientific">Bagarius yarrelli</name>
    <name type="common">Goonch</name>
    <name type="synonym">Bagrus yarrelli</name>
    <dbReference type="NCBI Taxonomy" id="175774"/>
    <lineage>
        <taxon>Eukaryota</taxon>
        <taxon>Metazoa</taxon>
        <taxon>Chordata</taxon>
        <taxon>Craniata</taxon>
        <taxon>Vertebrata</taxon>
        <taxon>Euteleostomi</taxon>
        <taxon>Actinopterygii</taxon>
        <taxon>Neopterygii</taxon>
        <taxon>Teleostei</taxon>
        <taxon>Ostariophysi</taxon>
        <taxon>Siluriformes</taxon>
        <taxon>Sisoridae</taxon>
        <taxon>Sisorinae</taxon>
        <taxon>Bagarius</taxon>
    </lineage>
</organism>
<dbReference type="PANTHER" id="PTHR10015:SF278">
    <property type="entry name" value="HEAT SHOCK FACTOR PROTEIN 5"/>
    <property type="match status" value="1"/>
</dbReference>
<evidence type="ECO:0000256" key="4">
    <source>
        <dbReference type="ARBA" id="ARBA00023242"/>
    </source>
</evidence>
<evidence type="ECO:0000259" key="7">
    <source>
        <dbReference type="SMART" id="SM00415"/>
    </source>
</evidence>
<dbReference type="InterPro" id="IPR036388">
    <property type="entry name" value="WH-like_DNA-bd_sf"/>
</dbReference>
<dbReference type="EMBL" id="VCAZ01000202">
    <property type="protein sequence ID" value="TTG47522.1"/>
    <property type="molecule type" value="Genomic_DNA"/>
</dbReference>
<evidence type="ECO:0000256" key="6">
    <source>
        <dbReference type="SAM" id="MobiDB-lite"/>
    </source>
</evidence>
<feature type="region of interest" description="Disordered" evidence="6">
    <location>
        <begin position="297"/>
        <end position="319"/>
    </location>
</feature>
<accession>A0A556VB06</accession>
<evidence type="ECO:0000256" key="3">
    <source>
        <dbReference type="ARBA" id="ARBA00023125"/>
    </source>
</evidence>
<dbReference type="PANTHER" id="PTHR10015">
    <property type="entry name" value="HEAT SHOCK TRANSCRIPTION FACTOR"/>
    <property type="match status" value="1"/>
</dbReference>
<reference evidence="8 9" key="1">
    <citation type="journal article" date="2019" name="Genome Biol. Evol.">
        <title>Whole-Genome Sequencing of the Giant Devil Catfish, Bagarius yarrelli.</title>
        <authorList>
            <person name="Jiang W."/>
            <person name="Lv Y."/>
            <person name="Cheng L."/>
            <person name="Yang K."/>
            <person name="Chao B."/>
            <person name="Wang X."/>
            <person name="Li Y."/>
            <person name="Pan X."/>
            <person name="You X."/>
            <person name="Zhang Y."/>
            <person name="Yang J."/>
            <person name="Li J."/>
            <person name="Zhang X."/>
            <person name="Liu S."/>
            <person name="Sun C."/>
            <person name="Yang J."/>
            <person name="Shi Q."/>
        </authorList>
    </citation>
    <scope>NUCLEOTIDE SEQUENCE [LARGE SCALE GENOMIC DNA]</scope>
    <source>
        <strain evidence="8">JWS20170419001</strain>
        <tissue evidence="8">Muscle</tissue>
    </source>
</reference>
<name>A0A556VB06_BAGYA</name>
<dbReference type="GO" id="GO:0005634">
    <property type="term" value="C:nucleus"/>
    <property type="evidence" value="ECO:0007669"/>
    <property type="project" value="UniProtKB-SubCell"/>
</dbReference>
<keyword evidence="8" id="KW-0346">Stress response</keyword>
<evidence type="ECO:0000256" key="2">
    <source>
        <dbReference type="ARBA" id="ARBA00006403"/>
    </source>
</evidence>
<comment type="similarity">
    <text evidence="2 5">Belongs to the HSF family.</text>
</comment>
<dbReference type="Pfam" id="PF00447">
    <property type="entry name" value="HSF_DNA-bind"/>
    <property type="match status" value="1"/>
</dbReference>
<dbReference type="Proteomes" id="UP000319801">
    <property type="component" value="Unassembled WGS sequence"/>
</dbReference>
<keyword evidence="4" id="KW-0539">Nucleus</keyword>